<proteinExistence type="inferred from homology"/>
<gene>
    <name evidence="9" type="primary">tatA</name>
    <name evidence="10" type="ORF">MYP_973</name>
</gene>
<evidence type="ECO:0000256" key="6">
    <source>
        <dbReference type="ARBA" id="ARBA00022989"/>
    </source>
</evidence>
<keyword evidence="11" id="KW-1185">Reference proteome</keyword>
<evidence type="ECO:0000256" key="4">
    <source>
        <dbReference type="ARBA" id="ARBA00022692"/>
    </source>
</evidence>
<evidence type="ECO:0000256" key="7">
    <source>
        <dbReference type="ARBA" id="ARBA00023010"/>
    </source>
</evidence>
<dbReference type="GO" id="GO:0043953">
    <property type="term" value="P:protein transport by the Tat complex"/>
    <property type="evidence" value="ECO:0007669"/>
    <property type="project" value="UniProtKB-UniRule"/>
</dbReference>
<evidence type="ECO:0000313" key="10">
    <source>
        <dbReference type="EMBL" id="GAL83746.1"/>
    </source>
</evidence>
<reference evidence="10 11" key="1">
    <citation type="submission" date="2014-09" db="EMBL/GenBank/DDBJ databases">
        <title>Sporocytophaga myxococcoides PG-01 genome sequencing.</title>
        <authorList>
            <person name="Liu L."/>
            <person name="Gao P.J."/>
            <person name="Chen G.J."/>
            <person name="Wang L.S."/>
        </authorList>
    </citation>
    <scope>NUCLEOTIDE SEQUENCE [LARGE SCALE GENOMIC DNA]</scope>
    <source>
        <strain evidence="10 11">PG-01</strain>
    </source>
</reference>
<sequence length="56" mass="6245">MGGWEVFLILTVVILLFGAKKIPELARGVGRGIREFKDATKEIKSEIEEGAKEDKK</sequence>
<accession>A0A098LA17</accession>
<dbReference type="STRING" id="153721.MYP_973"/>
<dbReference type="PANTHER" id="PTHR42982:SF1">
    <property type="entry name" value="SEC-INDEPENDENT PROTEIN TRANSLOCASE PROTEIN TATA"/>
    <property type="match status" value="1"/>
</dbReference>
<keyword evidence="3 9" id="KW-1003">Cell membrane</keyword>
<keyword evidence="8 9" id="KW-0472">Membrane</keyword>
<dbReference type="Proteomes" id="UP000030185">
    <property type="component" value="Unassembled WGS sequence"/>
</dbReference>
<keyword evidence="6 9" id="KW-1133">Transmembrane helix</keyword>
<dbReference type="AlphaFoldDB" id="A0A098LA17"/>
<dbReference type="eggNOG" id="COG1826">
    <property type="taxonomic scope" value="Bacteria"/>
</dbReference>
<comment type="similarity">
    <text evidence="9">Belongs to the TatA/E family.</text>
</comment>
<evidence type="ECO:0000256" key="5">
    <source>
        <dbReference type="ARBA" id="ARBA00022927"/>
    </source>
</evidence>
<dbReference type="Gene3D" id="1.20.5.3310">
    <property type="match status" value="1"/>
</dbReference>
<protein>
    <recommendedName>
        <fullName evidence="9">Sec-independent protein translocase protein TatA</fullName>
    </recommendedName>
</protein>
<comment type="subcellular location">
    <subcellularLocation>
        <location evidence="1 9">Cell membrane</location>
        <topology evidence="1 9">Single-pass membrane protein</topology>
    </subcellularLocation>
</comment>
<keyword evidence="4 9" id="KW-0812">Transmembrane</keyword>
<evidence type="ECO:0000256" key="3">
    <source>
        <dbReference type="ARBA" id="ARBA00022475"/>
    </source>
</evidence>
<keyword evidence="2 9" id="KW-0813">Transport</keyword>
<evidence type="ECO:0000256" key="8">
    <source>
        <dbReference type="ARBA" id="ARBA00023136"/>
    </source>
</evidence>
<dbReference type="PANTHER" id="PTHR42982">
    <property type="entry name" value="SEC-INDEPENDENT PROTEIN TRANSLOCASE PROTEIN TATA"/>
    <property type="match status" value="1"/>
</dbReference>
<dbReference type="EMBL" id="BBLT01000002">
    <property type="protein sequence ID" value="GAL83746.1"/>
    <property type="molecule type" value="Genomic_DNA"/>
</dbReference>
<keyword evidence="5 9" id="KW-0653">Protein transport</keyword>
<comment type="caution">
    <text evidence="10">The sequence shown here is derived from an EMBL/GenBank/DDBJ whole genome shotgun (WGS) entry which is preliminary data.</text>
</comment>
<evidence type="ECO:0000313" key="11">
    <source>
        <dbReference type="Proteomes" id="UP000030185"/>
    </source>
</evidence>
<organism evidence="10 11">
    <name type="scientific">Sporocytophaga myxococcoides</name>
    <dbReference type="NCBI Taxonomy" id="153721"/>
    <lineage>
        <taxon>Bacteria</taxon>
        <taxon>Pseudomonadati</taxon>
        <taxon>Bacteroidota</taxon>
        <taxon>Cytophagia</taxon>
        <taxon>Cytophagales</taxon>
        <taxon>Cytophagaceae</taxon>
        <taxon>Sporocytophaga</taxon>
    </lineage>
</organism>
<comment type="subunit">
    <text evidence="9">Forms a complex with TatC.</text>
</comment>
<keyword evidence="7 9" id="KW-0811">Translocation</keyword>
<dbReference type="GO" id="GO:0008320">
    <property type="term" value="F:protein transmembrane transporter activity"/>
    <property type="evidence" value="ECO:0007669"/>
    <property type="project" value="UniProtKB-UniRule"/>
</dbReference>
<dbReference type="NCBIfam" id="TIGR01411">
    <property type="entry name" value="tatAE"/>
    <property type="match status" value="1"/>
</dbReference>
<dbReference type="HAMAP" id="MF_00236">
    <property type="entry name" value="TatA_E"/>
    <property type="match status" value="1"/>
</dbReference>
<comment type="function">
    <text evidence="9">Part of the twin-arginine translocation (Tat) system that transports large folded proteins containing a characteristic twin-arginine motif in their signal peptide across membranes. TatA could form the protein-conducting channel of the Tat system.</text>
</comment>
<name>A0A098LA17_9BACT</name>
<evidence type="ECO:0000256" key="1">
    <source>
        <dbReference type="ARBA" id="ARBA00004162"/>
    </source>
</evidence>
<dbReference type="Pfam" id="PF02416">
    <property type="entry name" value="TatA_B_E"/>
    <property type="match status" value="1"/>
</dbReference>
<dbReference type="InterPro" id="IPR006312">
    <property type="entry name" value="TatA/E"/>
</dbReference>
<dbReference type="InterPro" id="IPR003369">
    <property type="entry name" value="TatA/B/E"/>
</dbReference>
<evidence type="ECO:0000256" key="2">
    <source>
        <dbReference type="ARBA" id="ARBA00022448"/>
    </source>
</evidence>
<dbReference type="GO" id="GO:0033281">
    <property type="term" value="C:TAT protein transport complex"/>
    <property type="evidence" value="ECO:0007669"/>
    <property type="project" value="UniProtKB-UniRule"/>
</dbReference>
<evidence type="ECO:0000256" key="9">
    <source>
        <dbReference type="HAMAP-Rule" id="MF_00236"/>
    </source>
</evidence>
<dbReference type="SMR" id="A0A098LA17"/>